<evidence type="ECO:0000256" key="1">
    <source>
        <dbReference type="SAM" id="MobiDB-lite"/>
    </source>
</evidence>
<gene>
    <name evidence="2" type="ORF">NOF53_27415</name>
</gene>
<proteinExistence type="predicted"/>
<feature type="compositionally biased region" description="Low complexity" evidence="1">
    <location>
        <begin position="60"/>
        <end position="79"/>
    </location>
</feature>
<comment type="caution">
    <text evidence="2">The sequence shown here is derived from an EMBL/GenBank/DDBJ whole genome shotgun (WGS) entry which is preliminary data.</text>
</comment>
<name>A0ABT1QNN2_9NOCA</name>
<sequence length="79" mass="8115">MTAISRIVAGPPHASTATCRSVTRDDAARPDNGLSPKGISTIWPGLIVVEKIGPTVPDRPAFTPGPDADTDTPTLGVIP</sequence>
<keyword evidence="3" id="KW-1185">Reference proteome</keyword>
<organism evidence="2 3">
    <name type="scientific">Rhodococcus tibetensis</name>
    <dbReference type="NCBI Taxonomy" id="2965064"/>
    <lineage>
        <taxon>Bacteria</taxon>
        <taxon>Bacillati</taxon>
        <taxon>Actinomycetota</taxon>
        <taxon>Actinomycetes</taxon>
        <taxon>Mycobacteriales</taxon>
        <taxon>Nocardiaceae</taxon>
        <taxon>Rhodococcus</taxon>
    </lineage>
</organism>
<accession>A0ABT1QNN2</accession>
<reference evidence="2 3" key="1">
    <citation type="submission" date="2022-07" db="EMBL/GenBank/DDBJ databases">
        <title>Degradation activity of malathion, p-nitrophenol and potential low-temperature adaptation strategy of Rhodococcus sp. FXJ9.536.</title>
        <authorList>
            <person name="Huang J."/>
            <person name="Huang Y."/>
        </authorList>
    </citation>
    <scope>NUCLEOTIDE SEQUENCE [LARGE SCALE GENOMIC DNA]</scope>
    <source>
        <strain evidence="2 3">FXJ9.536</strain>
    </source>
</reference>
<feature type="non-terminal residue" evidence="2">
    <location>
        <position position="79"/>
    </location>
</feature>
<feature type="region of interest" description="Disordered" evidence="1">
    <location>
        <begin position="57"/>
        <end position="79"/>
    </location>
</feature>
<dbReference type="EMBL" id="JANFQF010000052">
    <property type="protein sequence ID" value="MCQ4122830.1"/>
    <property type="molecule type" value="Genomic_DNA"/>
</dbReference>
<evidence type="ECO:0000313" key="2">
    <source>
        <dbReference type="EMBL" id="MCQ4122830.1"/>
    </source>
</evidence>
<feature type="region of interest" description="Disordered" evidence="1">
    <location>
        <begin position="1"/>
        <end position="39"/>
    </location>
</feature>
<protein>
    <submittedName>
        <fullName evidence="2">Uncharacterized protein</fullName>
    </submittedName>
</protein>
<dbReference type="Proteomes" id="UP001524501">
    <property type="component" value="Unassembled WGS sequence"/>
</dbReference>
<evidence type="ECO:0000313" key="3">
    <source>
        <dbReference type="Proteomes" id="UP001524501"/>
    </source>
</evidence>